<comment type="similarity">
    <text evidence="1 3">Belongs to the RelE toxin family.</text>
</comment>
<evidence type="ECO:0000256" key="2">
    <source>
        <dbReference type="ARBA" id="ARBA00022649"/>
    </source>
</evidence>
<dbReference type="PIRSF" id="PIRSF029218">
    <property type="entry name" value="ParE"/>
    <property type="match status" value="1"/>
</dbReference>
<evidence type="ECO:0000313" key="5">
    <source>
        <dbReference type="EMBL" id="VUF10991.1"/>
    </source>
</evidence>
<dbReference type="EMBL" id="CABFVH010000002">
    <property type="protein sequence ID" value="VUF10991.1"/>
    <property type="molecule type" value="Genomic_DNA"/>
</dbReference>
<dbReference type="InterPro" id="IPR051803">
    <property type="entry name" value="TA_system_RelE-like_toxin"/>
</dbReference>
<sequence length="98" mass="11088">MSGGYVLAPRARDDLDGIWDDTAERWDPDQADRYVRRLAQSFADLATGTVRGRSAEKVRPGYFRLTVTSHVAFYRIGDGGRIEVIRILHARMDAGRHL</sequence>
<evidence type="ECO:0000256" key="1">
    <source>
        <dbReference type="ARBA" id="ARBA00006226"/>
    </source>
</evidence>
<proteinExistence type="inferred from homology"/>
<dbReference type="InterPro" id="IPR035093">
    <property type="entry name" value="RelE/ParE_toxin_dom_sf"/>
</dbReference>
<evidence type="ECO:0000313" key="7">
    <source>
        <dbReference type="Proteomes" id="UP001055303"/>
    </source>
</evidence>
<dbReference type="OrthoDB" id="7173315at2"/>
<dbReference type="Gene3D" id="3.30.2310.20">
    <property type="entry name" value="RelE-like"/>
    <property type="match status" value="1"/>
</dbReference>
<evidence type="ECO:0000313" key="4">
    <source>
        <dbReference type="EMBL" id="GJD57005.1"/>
    </source>
</evidence>
<name>A0A564FU82_9HYPH</name>
<protein>
    <recommendedName>
        <fullName evidence="3">Toxin</fullName>
    </recommendedName>
</protein>
<dbReference type="InterPro" id="IPR028344">
    <property type="entry name" value="ParE1/4"/>
</dbReference>
<evidence type="ECO:0000313" key="6">
    <source>
        <dbReference type="Proteomes" id="UP000401717"/>
    </source>
</evidence>
<evidence type="ECO:0000256" key="3">
    <source>
        <dbReference type="PIRNR" id="PIRNR029218"/>
    </source>
</evidence>
<dbReference type="AlphaFoldDB" id="A0A564FU82"/>
<dbReference type="InterPro" id="IPR007712">
    <property type="entry name" value="RelE/ParE_toxin"/>
</dbReference>
<reference evidence="5 6" key="1">
    <citation type="submission" date="2019-06" db="EMBL/GenBank/DDBJ databases">
        <authorList>
            <person name="Rodrigo-Torres L."/>
            <person name="Arahal R. D."/>
            <person name="Lucena T."/>
        </authorList>
    </citation>
    <scope>NUCLEOTIDE SEQUENCE [LARGE SCALE GENOMIC DNA]</scope>
    <source>
        <strain evidence="5 6">SW08-7</strain>
    </source>
</reference>
<keyword evidence="2" id="KW-1277">Toxin-antitoxin system</keyword>
<dbReference type="Proteomes" id="UP001055303">
    <property type="component" value="Unassembled WGS sequence"/>
</dbReference>
<accession>A0A564FU82</accession>
<dbReference type="PANTHER" id="PTHR33755">
    <property type="entry name" value="TOXIN PARE1-RELATED"/>
    <property type="match status" value="1"/>
</dbReference>
<reference evidence="4" key="3">
    <citation type="submission" date="2021-08" db="EMBL/GenBank/DDBJ databases">
        <authorList>
            <person name="Tani A."/>
            <person name="Ola A."/>
            <person name="Ogura Y."/>
            <person name="Katsura K."/>
            <person name="Hayashi T."/>
        </authorList>
    </citation>
    <scope>NUCLEOTIDE SEQUENCE</scope>
    <source>
        <strain evidence="4">DSM 22415</strain>
    </source>
</reference>
<reference evidence="4" key="2">
    <citation type="journal article" date="2021" name="Front. Microbiol.">
        <title>Comprehensive Comparative Genomics and Phenotyping of Methylobacterium Species.</title>
        <authorList>
            <person name="Alessa O."/>
            <person name="Ogura Y."/>
            <person name="Fujitani Y."/>
            <person name="Takami H."/>
            <person name="Hayashi T."/>
            <person name="Sahin N."/>
            <person name="Tani A."/>
        </authorList>
    </citation>
    <scope>NUCLEOTIDE SEQUENCE</scope>
    <source>
        <strain evidence="4">DSM 22415</strain>
    </source>
</reference>
<keyword evidence="7" id="KW-1185">Reference proteome</keyword>
<dbReference type="EMBL" id="BPQI01000081">
    <property type="protein sequence ID" value="GJD57005.1"/>
    <property type="molecule type" value="Genomic_DNA"/>
</dbReference>
<dbReference type="Proteomes" id="UP000401717">
    <property type="component" value="Unassembled WGS sequence"/>
</dbReference>
<gene>
    <name evidence="5" type="primary">parE1_1</name>
    <name evidence="4" type="ORF">IFDJLNFL_2904</name>
    <name evidence="5" type="ORF">MTDSW087_00663</name>
</gene>
<dbReference type="RefSeq" id="WP_144760188.1">
    <property type="nucleotide sequence ID" value="NZ_BPQI01000081.1"/>
</dbReference>
<dbReference type="Pfam" id="PF05016">
    <property type="entry name" value="ParE_toxin"/>
    <property type="match status" value="1"/>
</dbReference>
<dbReference type="PANTHER" id="PTHR33755:SF9">
    <property type="entry name" value="TOXIN PARE1"/>
    <property type="match status" value="1"/>
</dbReference>
<organism evidence="5 6">
    <name type="scientific">Methylobacterium dankookense</name>
    <dbReference type="NCBI Taxonomy" id="560405"/>
    <lineage>
        <taxon>Bacteria</taxon>
        <taxon>Pseudomonadati</taxon>
        <taxon>Pseudomonadota</taxon>
        <taxon>Alphaproteobacteria</taxon>
        <taxon>Hyphomicrobiales</taxon>
        <taxon>Methylobacteriaceae</taxon>
        <taxon>Methylobacterium</taxon>
    </lineage>
</organism>